<dbReference type="InterPro" id="IPR006949">
    <property type="entry name" value="Barrel_Baseplate_J-like"/>
</dbReference>
<feature type="domain" description="Baseplate protein J-like barrel" evidence="2">
    <location>
        <begin position="111"/>
        <end position="198"/>
    </location>
</feature>
<feature type="domain" description="Baseplate J-like central" evidence="3">
    <location>
        <begin position="219"/>
        <end position="291"/>
    </location>
</feature>
<organism evidence="5 6">
    <name type="scientific">Moryella indoligenes</name>
    <dbReference type="NCBI Taxonomy" id="371674"/>
    <lineage>
        <taxon>Bacteria</taxon>
        <taxon>Bacillati</taxon>
        <taxon>Bacillota</taxon>
        <taxon>Clostridia</taxon>
        <taxon>Lachnospirales</taxon>
        <taxon>Lachnospiraceae</taxon>
        <taxon>Moryella</taxon>
    </lineage>
</organism>
<dbReference type="PANTHER" id="PTHR37829:SF3">
    <property type="entry name" value="PROTEIN JAYE-RELATED"/>
    <property type="match status" value="1"/>
</dbReference>
<dbReference type="Pfam" id="PF26078">
    <property type="entry name" value="Baseplate_J_M"/>
    <property type="match status" value="1"/>
</dbReference>
<dbReference type="EMBL" id="JAUSTO010000019">
    <property type="protein sequence ID" value="MDQ0153398.1"/>
    <property type="molecule type" value="Genomic_DNA"/>
</dbReference>
<protein>
    <submittedName>
        <fullName evidence="5">Phage-related baseplate assembly protein</fullName>
    </submittedName>
</protein>
<comment type="similarity">
    <text evidence="1">Belongs to the Mu gp47/PBSX XkdT family.</text>
</comment>
<accession>A0AAE4AKX7</accession>
<dbReference type="InterPro" id="IPR058531">
    <property type="entry name" value="Baseplate_J_M"/>
</dbReference>
<evidence type="ECO:0000259" key="3">
    <source>
        <dbReference type="Pfam" id="PF26078"/>
    </source>
</evidence>
<keyword evidence="6" id="KW-1185">Reference proteome</keyword>
<dbReference type="Proteomes" id="UP001241537">
    <property type="component" value="Unassembled WGS sequence"/>
</dbReference>
<evidence type="ECO:0000313" key="5">
    <source>
        <dbReference type="EMBL" id="MDQ0153398.1"/>
    </source>
</evidence>
<dbReference type="InterPro" id="IPR052399">
    <property type="entry name" value="Phage_Baseplate_Assmbl_Protein"/>
</dbReference>
<evidence type="ECO:0000259" key="2">
    <source>
        <dbReference type="Pfam" id="PF04865"/>
    </source>
</evidence>
<sequence length="387" mass="42649">MGDSMKTIYDYPDISFIGEYAVDGQKKLLNQMIDWFLEKRKEVTGETITLGEADERRLMIQVAAYYLFHGFEMVDSAGKMNLLKYSIGGFLENLGTFKGISRLPAAASTVTLRFSINEPRENAIIIPKGSRATAGDGVFFSTTEYMEIDAGNLHVDVPAVCSKTGTSGNIYQAGEIKAMETRIPFVDAVSNVTPSANGRDIETDEELRERIFLAPDAYSTAGSEDSYKFHARKYDPAMADIQVMVPSAGEISIKVLTAGGEIPNEEYISSLQKYISDPTIKPLTDEIAVSAPDQIQFDVNLTYYIGKSDTSKAETIQKTIDAAISSYIKWQQSAIGRDINPDELIKFIKNAGAKRVVIKSPEYAVVKDGYCARLRTKSVTYGGLEDD</sequence>
<name>A0AAE4AKX7_9FIRM</name>
<dbReference type="RefSeq" id="WP_307255351.1">
    <property type="nucleotide sequence ID" value="NZ_JAUSTO010000019.1"/>
</dbReference>
<proteinExistence type="inferred from homology"/>
<evidence type="ECO:0000259" key="4">
    <source>
        <dbReference type="Pfam" id="PF26079"/>
    </source>
</evidence>
<reference evidence="5" key="1">
    <citation type="submission" date="2023-07" db="EMBL/GenBank/DDBJ databases">
        <title>Genomic Encyclopedia of Type Strains, Phase IV (KMG-IV): sequencing the most valuable type-strain genomes for metagenomic binning, comparative biology and taxonomic classification.</title>
        <authorList>
            <person name="Goeker M."/>
        </authorList>
    </citation>
    <scope>NUCLEOTIDE SEQUENCE</scope>
    <source>
        <strain evidence="5">DSM 19659</strain>
    </source>
</reference>
<dbReference type="InterPro" id="IPR058530">
    <property type="entry name" value="Baseplate_J-like_C"/>
</dbReference>
<evidence type="ECO:0000313" key="6">
    <source>
        <dbReference type="Proteomes" id="UP001241537"/>
    </source>
</evidence>
<dbReference type="Pfam" id="PF26079">
    <property type="entry name" value="Baseplate_J_C"/>
    <property type="match status" value="1"/>
</dbReference>
<dbReference type="AlphaFoldDB" id="A0AAE4AKX7"/>
<dbReference type="Pfam" id="PF04865">
    <property type="entry name" value="Baseplate_J"/>
    <property type="match status" value="1"/>
</dbReference>
<feature type="domain" description="Baseplate J-like C-terminal" evidence="4">
    <location>
        <begin position="307"/>
        <end position="375"/>
    </location>
</feature>
<evidence type="ECO:0000256" key="1">
    <source>
        <dbReference type="ARBA" id="ARBA00038087"/>
    </source>
</evidence>
<dbReference type="PANTHER" id="PTHR37829">
    <property type="entry name" value="PHAGE-LIKE ELEMENT PBSX PROTEIN XKDT"/>
    <property type="match status" value="1"/>
</dbReference>
<gene>
    <name evidence="5" type="ORF">J2S20_002118</name>
</gene>
<comment type="caution">
    <text evidence="5">The sequence shown here is derived from an EMBL/GenBank/DDBJ whole genome shotgun (WGS) entry which is preliminary data.</text>
</comment>